<evidence type="ECO:0000259" key="2">
    <source>
        <dbReference type="Pfam" id="PF07596"/>
    </source>
</evidence>
<keyword evidence="1" id="KW-1133">Transmembrane helix</keyword>
<keyword evidence="1" id="KW-0812">Transmembrane</keyword>
<dbReference type="Gene3D" id="3.30.700.10">
    <property type="entry name" value="Glycoprotein, Type 4 Pilin"/>
    <property type="match status" value="1"/>
</dbReference>
<gene>
    <name evidence="3" type="ORF">SAMN05421753_101510</name>
</gene>
<organism evidence="3 4">
    <name type="scientific">Planctomicrobium piriforme</name>
    <dbReference type="NCBI Taxonomy" id="1576369"/>
    <lineage>
        <taxon>Bacteria</taxon>
        <taxon>Pseudomonadati</taxon>
        <taxon>Planctomycetota</taxon>
        <taxon>Planctomycetia</taxon>
        <taxon>Planctomycetales</taxon>
        <taxon>Planctomycetaceae</taxon>
        <taxon>Planctomicrobium</taxon>
    </lineage>
</organism>
<dbReference type="InterPro" id="IPR027558">
    <property type="entry name" value="Pre_pil_HX9DG_C"/>
</dbReference>
<reference evidence="4" key="1">
    <citation type="submission" date="2016-10" db="EMBL/GenBank/DDBJ databases">
        <authorList>
            <person name="Varghese N."/>
            <person name="Submissions S."/>
        </authorList>
    </citation>
    <scope>NUCLEOTIDE SEQUENCE [LARGE SCALE GENOMIC DNA]</scope>
    <source>
        <strain evidence="4">DSM 26348</strain>
    </source>
</reference>
<sequence>MRRSSYQRPRGFTLIELLVVIAIIAILIALLLPAVQSARESARKSQCKNNLKQLGLGLHNYHDVYNMFPTVNWNSGPDYIVPWGVSILPMIDQAPLYQKINPGASGNLFVPNPTPLAVFKCPTDPYSSVVYHSGGGTYNIPYSLNKDPYYGDSCMLVVSRCTMSDSGSGDALVSAANYVMNAYSLGWGTYANLSIEKLARGNGTTNYIMVGERTNATAPTTWQAKFGKYVGNPTYQGWPVTETMTSLDGCTPPSSELGTPFADGMMTYGYFYYPMNSNRQSATSMHSSGCQFVLGDGSARFISQNIDQSTWTALANPARAAKPIGEF</sequence>
<keyword evidence="1" id="KW-0472">Membrane</keyword>
<dbReference type="Proteomes" id="UP000199518">
    <property type="component" value="Unassembled WGS sequence"/>
</dbReference>
<accession>A0A1I3BKU4</accession>
<dbReference type="Pfam" id="PF07596">
    <property type="entry name" value="SBP_bac_10"/>
    <property type="match status" value="1"/>
</dbReference>
<dbReference type="InterPro" id="IPR045584">
    <property type="entry name" value="Pilin-like"/>
</dbReference>
<evidence type="ECO:0000313" key="4">
    <source>
        <dbReference type="Proteomes" id="UP000199518"/>
    </source>
</evidence>
<dbReference type="AlphaFoldDB" id="A0A1I3BKU4"/>
<protein>
    <submittedName>
        <fullName evidence="3">Prepilin-type N-terminal cleavage/methylation domain-containing protein</fullName>
    </submittedName>
</protein>
<dbReference type="PANTHER" id="PTHR30093">
    <property type="entry name" value="GENERAL SECRETION PATHWAY PROTEIN G"/>
    <property type="match status" value="1"/>
</dbReference>
<keyword evidence="4" id="KW-1185">Reference proteome</keyword>
<evidence type="ECO:0000256" key="1">
    <source>
        <dbReference type="SAM" id="Phobius"/>
    </source>
</evidence>
<name>A0A1I3BKU4_9PLAN</name>
<dbReference type="STRING" id="1576369.SAMN05421753_101510"/>
<dbReference type="Pfam" id="PF07963">
    <property type="entry name" value="N_methyl"/>
    <property type="match status" value="1"/>
</dbReference>
<evidence type="ECO:0000313" key="3">
    <source>
        <dbReference type="EMBL" id="SFH62888.1"/>
    </source>
</evidence>
<feature type="transmembrane region" description="Helical" evidence="1">
    <location>
        <begin position="12"/>
        <end position="35"/>
    </location>
</feature>
<dbReference type="InterPro" id="IPR011453">
    <property type="entry name" value="DUF1559"/>
</dbReference>
<dbReference type="NCBIfam" id="TIGR04294">
    <property type="entry name" value="pre_pil_HX9DG"/>
    <property type="match status" value="1"/>
</dbReference>
<dbReference type="SUPFAM" id="SSF54523">
    <property type="entry name" value="Pili subunits"/>
    <property type="match status" value="1"/>
</dbReference>
<dbReference type="RefSeq" id="WP_092047626.1">
    <property type="nucleotide sequence ID" value="NZ_FOQD01000001.1"/>
</dbReference>
<dbReference type="NCBIfam" id="TIGR02532">
    <property type="entry name" value="IV_pilin_GFxxxE"/>
    <property type="match status" value="1"/>
</dbReference>
<dbReference type="OrthoDB" id="277292at2"/>
<dbReference type="PROSITE" id="PS00409">
    <property type="entry name" value="PROKAR_NTER_METHYL"/>
    <property type="match status" value="1"/>
</dbReference>
<dbReference type="EMBL" id="FOQD01000001">
    <property type="protein sequence ID" value="SFH62888.1"/>
    <property type="molecule type" value="Genomic_DNA"/>
</dbReference>
<dbReference type="InterPro" id="IPR012902">
    <property type="entry name" value="N_methyl_site"/>
</dbReference>
<dbReference type="PANTHER" id="PTHR30093:SF2">
    <property type="entry name" value="TYPE II SECRETION SYSTEM PROTEIN H"/>
    <property type="match status" value="1"/>
</dbReference>
<proteinExistence type="predicted"/>
<feature type="domain" description="DUF1559" evidence="2">
    <location>
        <begin position="36"/>
        <end position="308"/>
    </location>
</feature>